<gene>
    <name evidence="1" type="ORF">Atai01_39760</name>
</gene>
<comment type="caution">
    <text evidence="1">The sequence shown here is derived from an EMBL/GenBank/DDBJ whole genome shotgun (WGS) entry which is preliminary data.</text>
</comment>
<dbReference type="Proteomes" id="UP001165136">
    <property type="component" value="Unassembled WGS sequence"/>
</dbReference>
<keyword evidence="2" id="KW-1185">Reference proteome</keyword>
<organism evidence="1 2">
    <name type="scientific">Amycolatopsis taiwanensis</name>
    <dbReference type="NCBI Taxonomy" id="342230"/>
    <lineage>
        <taxon>Bacteria</taxon>
        <taxon>Bacillati</taxon>
        <taxon>Actinomycetota</taxon>
        <taxon>Actinomycetes</taxon>
        <taxon>Pseudonocardiales</taxon>
        <taxon>Pseudonocardiaceae</taxon>
        <taxon>Amycolatopsis</taxon>
    </lineage>
</organism>
<proteinExistence type="predicted"/>
<protein>
    <submittedName>
        <fullName evidence="1">Uncharacterized protein</fullName>
    </submittedName>
</protein>
<dbReference type="AlphaFoldDB" id="A0A9W6VHD9"/>
<reference evidence="1" key="1">
    <citation type="submission" date="2023-03" db="EMBL/GenBank/DDBJ databases">
        <title>Amycolatopsis taiwanensis NBRC 103393.</title>
        <authorList>
            <person name="Ichikawa N."/>
            <person name="Sato H."/>
            <person name="Tonouchi N."/>
        </authorList>
    </citation>
    <scope>NUCLEOTIDE SEQUENCE</scope>
    <source>
        <strain evidence="1">NBRC 103393</strain>
    </source>
</reference>
<sequence>MTVSEASSERAVDADGMPGGVAAAGATKVTVSVAAIPRTVNVLRGVRSLSIVAAFVEVVGDFPTLTTNVAHANTFG</sequence>
<evidence type="ECO:0000313" key="2">
    <source>
        <dbReference type="Proteomes" id="UP001165136"/>
    </source>
</evidence>
<accession>A0A9W6VHD9</accession>
<name>A0A9W6VHD9_9PSEU</name>
<evidence type="ECO:0000313" key="1">
    <source>
        <dbReference type="EMBL" id="GLY67357.1"/>
    </source>
</evidence>
<dbReference type="EMBL" id="BSTI01000008">
    <property type="protein sequence ID" value="GLY67357.1"/>
    <property type="molecule type" value="Genomic_DNA"/>
</dbReference>